<protein>
    <submittedName>
        <fullName evidence="1">Uncharacterized protein</fullName>
    </submittedName>
</protein>
<name>A0A9P6JZ53_9FUNG</name>
<organism evidence="1 2">
    <name type="scientific">Mortierella hygrophila</name>
    <dbReference type="NCBI Taxonomy" id="979708"/>
    <lineage>
        <taxon>Eukaryota</taxon>
        <taxon>Fungi</taxon>
        <taxon>Fungi incertae sedis</taxon>
        <taxon>Mucoromycota</taxon>
        <taxon>Mortierellomycotina</taxon>
        <taxon>Mortierellomycetes</taxon>
        <taxon>Mortierellales</taxon>
        <taxon>Mortierellaceae</taxon>
        <taxon>Mortierella</taxon>
    </lineage>
</organism>
<proteinExistence type="predicted"/>
<sequence>MSDDLENLHRWAAGEPLLGLPPRPLPKVSSDINTEMVAQPFYFNVSSRGATGAELFRNPDNHADAAAAVMTYAGIQSGFRPALGLKGQASQFNEYVWRIATFPGFFLDRTEETAEQRTSQNIDYMINQIQSAYVGFGDADINGVIQSIQRMANSILNKSSSESDKAIFSQDAVQRSSYTTYITLFYATLSMKLDQHGKKTYVEQTYRIARTLIRLNTTFLITYADELASILGNGSLEEWGRQHSSPTGDKLSCFESHFNVAPKEV</sequence>
<evidence type="ECO:0000313" key="2">
    <source>
        <dbReference type="Proteomes" id="UP000723463"/>
    </source>
</evidence>
<keyword evidence="2" id="KW-1185">Reference proteome</keyword>
<reference evidence="1" key="1">
    <citation type="journal article" date="2020" name="Fungal Divers.">
        <title>Resolving the Mortierellaceae phylogeny through synthesis of multi-gene phylogenetics and phylogenomics.</title>
        <authorList>
            <person name="Vandepol N."/>
            <person name="Liber J."/>
            <person name="Desiro A."/>
            <person name="Na H."/>
            <person name="Kennedy M."/>
            <person name="Barry K."/>
            <person name="Grigoriev I.V."/>
            <person name="Miller A.N."/>
            <person name="O'Donnell K."/>
            <person name="Stajich J.E."/>
            <person name="Bonito G."/>
        </authorList>
    </citation>
    <scope>NUCLEOTIDE SEQUENCE</scope>
    <source>
        <strain evidence="1">NRRL 2591</strain>
    </source>
</reference>
<gene>
    <name evidence="1" type="ORF">EC957_006181</name>
</gene>
<comment type="caution">
    <text evidence="1">The sequence shown here is derived from an EMBL/GenBank/DDBJ whole genome shotgun (WGS) entry which is preliminary data.</text>
</comment>
<dbReference type="EMBL" id="JAAAXW010000281">
    <property type="protein sequence ID" value="KAF9538833.1"/>
    <property type="molecule type" value="Genomic_DNA"/>
</dbReference>
<dbReference type="Proteomes" id="UP000723463">
    <property type="component" value="Unassembled WGS sequence"/>
</dbReference>
<dbReference type="AlphaFoldDB" id="A0A9P6JZ53"/>
<accession>A0A9P6JZ53</accession>
<evidence type="ECO:0000313" key="1">
    <source>
        <dbReference type="EMBL" id="KAF9538833.1"/>
    </source>
</evidence>